<feature type="compositionally biased region" description="Low complexity" evidence="10">
    <location>
        <begin position="132"/>
        <end position="141"/>
    </location>
</feature>
<evidence type="ECO:0000256" key="7">
    <source>
        <dbReference type="ARBA" id="ARBA00023034"/>
    </source>
</evidence>
<dbReference type="PANTHER" id="PTHR34441:SF1">
    <property type="entry name" value="MOTILE SPERM DOMAIN-CONTAINING 1"/>
    <property type="match status" value="1"/>
</dbReference>
<protein>
    <recommendedName>
        <fullName evidence="3">Motile sperm domain-containing protein 1</fullName>
    </recommendedName>
</protein>
<comment type="function">
    <text evidence="9">Plays a role in differentiation and/or proliferation of mesenchymal stem cells. Proposed to be involved in epithelial-to-mesenchymal transition (EMT). However, another study suggests that it is not required for EMT or stem cell self-renewal and acts during later stages of differentiation.</text>
</comment>
<reference evidence="13" key="2">
    <citation type="submission" date="2021-01" db="UniProtKB">
        <authorList>
            <consortium name="EnsemblMetazoa"/>
        </authorList>
    </citation>
    <scope>IDENTIFICATION</scope>
</reference>
<dbReference type="Pfam" id="PF00635">
    <property type="entry name" value="Motile_Sperm"/>
    <property type="match status" value="1"/>
</dbReference>
<dbReference type="InParanoid" id="A0A7M7GMQ7"/>
<dbReference type="SUPFAM" id="SSF49354">
    <property type="entry name" value="PapD-like"/>
    <property type="match status" value="1"/>
</dbReference>
<organism evidence="13 14">
    <name type="scientific">Strongylocentrotus purpuratus</name>
    <name type="common">Purple sea urchin</name>
    <dbReference type="NCBI Taxonomy" id="7668"/>
    <lineage>
        <taxon>Eukaryota</taxon>
        <taxon>Metazoa</taxon>
        <taxon>Echinodermata</taxon>
        <taxon>Eleutherozoa</taxon>
        <taxon>Echinozoa</taxon>
        <taxon>Echinoidea</taxon>
        <taxon>Euechinoidea</taxon>
        <taxon>Echinacea</taxon>
        <taxon>Camarodonta</taxon>
        <taxon>Echinidea</taxon>
        <taxon>Strongylocentrotidae</taxon>
        <taxon>Strongylocentrotus</taxon>
    </lineage>
</organism>
<feature type="region of interest" description="Disordered" evidence="10">
    <location>
        <begin position="119"/>
        <end position="141"/>
    </location>
</feature>
<dbReference type="EnsemblMetazoa" id="XM_003730166">
    <property type="protein sequence ID" value="XP_003730214"/>
    <property type="gene ID" value="LOC100888908"/>
</dbReference>
<dbReference type="PANTHER" id="PTHR34441">
    <property type="entry name" value="MOTILE SPERM DOMAIN-CONTAINING PROTEIN 1"/>
    <property type="match status" value="1"/>
</dbReference>
<dbReference type="OrthoDB" id="10022288at2759"/>
<dbReference type="InterPro" id="IPR000535">
    <property type="entry name" value="MSP_dom"/>
</dbReference>
<dbReference type="KEGG" id="spu:100888908"/>
<evidence type="ECO:0000259" key="12">
    <source>
        <dbReference type="Pfam" id="PF00635"/>
    </source>
</evidence>
<evidence type="ECO:0000256" key="10">
    <source>
        <dbReference type="SAM" id="MobiDB-lite"/>
    </source>
</evidence>
<dbReference type="InterPro" id="IPR039283">
    <property type="entry name" value="MOSPD1/3"/>
</dbReference>
<evidence type="ECO:0000256" key="9">
    <source>
        <dbReference type="ARBA" id="ARBA00045707"/>
    </source>
</evidence>
<dbReference type="AlphaFoldDB" id="A0A7M7GMQ7"/>
<evidence type="ECO:0000256" key="11">
    <source>
        <dbReference type="SAM" id="Phobius"/>
    </source>
</evidence>
<dbReference type="GeneID" id="115922737"/>
<evidence type="ECO:0000313" key="13">
    <source>
        <dbReference type="EnsemblMetazoa" id="XP_003730214"/>
    </source>
</evidence>
<dbReference type="GO" id="GO:0005789">
    <property type="term" value="C:endoplasmic reticulum membrane"/>
    <property type="evidence" value="ECO:0007669"/>
    <property type="project" value="UniProtKB-SubCell"/>
</dbReference>
<dbReference type="GO" id="GO:0000139">
    <property type="term" value="C:Golgi membrane"/>
    <property type="evidence" value="ECO:0007669"/>
    <property type="project" value="UniProtKB-SubCell"/>
</dbReference>
<comment type="subcellular location">
    <subcellularLocation>
        <location evidence="1">Endoplasmic reticulum membrane</location>
        <topology evidence="1">Multi-pass membrane protein</topology>
    </subcellularLocation>
    <subcellularLocation>
        <location evidence="2">Golgi apparatus membrane</location>
        <topology evidence="2">Multi-pass membrane protein</topology>
    </subcellularLocation>
</comment>
<evidence type="ECO:0000256" key="6">
    <source>
        <dbReference type="ARBA" id="ARBA00022989"/>
    </source>
</evidence>
<evidence type="ECO:0000256" key="1">
    <source>
        <dbReference type="ARBA" id="ARBA00004477"/>
    </source>
</evidence>
<feature type="domain" description="MSP" evidence="12">
    <location>
        <begin position="16"/>
        <end position="106"/>
    </location>
</feature>
<dbReference type="FunFam" id="2.60.40.10:FF:000431">
    <property type="entry name" value="motile sperm domain-containing protein 1"/>
    <property type="match status" value="1"/>
</dbReference>
<dbReference type="EnsemblMetazoa" id="XM_030982276">
    <property type="protein sequence ID" value="XP_030838136"/>
    <property type="gene ID" value="LOC100888908"/>
</dbReference>
<accession>A0A7M7GMQ7</accession>
<evidence type="ECO:0000256" key="3">
    <source>
        <dbReference type="ARBA" id="ARBA00020941"/>
    </source>
</evidence>
<sequence length="210" mass="23361">MPLEQQPRLRDGKIPIFVFPTELAFYVDDRKSHKQVLTIYNPYDFPFRFKVLCTAPRKYNVVDSEGTVRPGCCVDILIRIKELSETGFGQRDKFRLNLYHHGQREVIGRKDVPALLAATAQGRGDQDNEDTSSQGSSPSSSNLVFAQANRGRAGPGATVVLLALMCIVALMLPTQGEKGSRLPDYLHLTVNQKLIAAYVLGLLTMVLLRT</sequence>
<dbReference type="RefSeq" id="XP_030838110.1">
    <property type="nucleotide sequence ID" value="XM_030982250.1"/>
</dbReference>
<evidence type="ECO:0000313" key="14">
    <source>
        <dbReference type="Proteomes" id="UP000007110"/>
    </source>
</evidence>
<dbReference type="Gene3D" id="2.60.40.10">
    <property type="entry name" value="Immunoglobulins"/>
    <property type="match status" value="1"/>
</dbReference>
<evidence type="ECO:0000256" key="8">
    <source>
        <dbReference type="ARBA" id="ARBA00023136"/>
    </source>
</evidence>
<dbReference type="GeneID" id="100888908"/>
<feature type="transmembrane region" description="Helical" evidence="11">
    <location>
        <begin position="153"/>
        <end position="173"/>
    </location>
</feature>
<proteinExistence type="predicted"/>
<dbReference type="KEGG" id="spu:115922737"/>
<dbReference type="EnsemblMetazoa" id="XM_030982250">
    <property type="protein sequence ID" value="XP_030838110"/>
    <property type="gene ID" value="LOC115922737"/>
</dbReference>
<dbReference type="InterPro" id="IPR013783">
    <property type="entry name" value="Ig-like_fold"/>
</dbReference>
<dbReference type="RefSeq" id="XP_003730214.1">
    <property type="nucleotide sequence ID" value="XM_003730166.3"/>
</dbReference>
<evidence type="ECO:0000256" key="5">
    <source>
        <dbReference type="ARBA" id="ARBA00022824"/>
    </source>
</evidence>
<evidence type="ECO:0000256" key="4">
    <source>
        <dbReference type="ARBA" id="ARBA00022692"/>
    </source>
</evidence>
<keyword evidence="7" id="KW-0333">Golgi apparatus</keyword>
<evidence type="ECO:0000256" key="2">
    <source>
        <dbReference type="ARBA" id="ARBA00004653"/>
    </source>
</evidence>
<keyword evidence="14" id="KW-1185">Reference proteome</keyword>
<dbReference type="OMA" id="VYNPYEF"/>
<keyword evidence="8 11" id="KW-0472">Membrane</keyword>
<feature type="transmembrane region" description="Helical" evidence="11">
    <location>
        <begin position="185"/>
        <end position="208"/>
    </location>
</feature>
<keyword evidence="4 11" id="KW-0812">Transmembrane</keyword>
<keyword evidence="5" id="KW-0256">Endoplasmic reticulum</keyword>
<reference evidence="14" key="1">
    <citation type="submission" date="2015-02" db="EMBL/GenBank/DDBJ databases">
        <title>Genome sequencing for Strongylocentrotus purpuratus.</title>
        <authorList>
            <person name="Murali S."/>
            <person name="Liu Y."/>
            <person name="Vee V."/>
            <person name="English A."/>
            <person name="Wang M."/>
            <person name="Skinner E."/>
            <person name="Han Y."/>
            <person name="Muzny D.M."/>
            <person name="Worley K.C."/>
            <person name="Gibbs R.A."/>
        </authorList>
    </citation>
    <scope>NUCLEOTIDE SEQUENCE</scope>
</reference>
<name>A0A7M7GMQ7_STRPU</name>
<keyword evidence="6 11" id="KW-1133">Transmembrane helix</keyword>
<dbReference type="InterPro" id="IPR008962">
    <property type="entry name" value="PapD-like_sf"/>
</dbReference>
<dbReference type="GO" id="GO:0005737">
    <property type="term" value="C:cytoplasm"/>
    <property type="evidence" value="ECO:0000318"/>
    <property type="project" value="GO_Central"/>
</dbReference>
<dbReference type="Proteomes" id="UP000007110">
    <property type="component" value="Unassembled WGS sequence"/>
</dbReference>
<dbReference type="RefSeq" id="XP_030838136.1">
    <property type="nucleotide sequence ID" value="XM_030982276.1"/>
</dbReference>